<proteinExistence type="predicted"/>
<protein>
    <recommendedName>
        <fullName evidence="3">PilZ domain-containing protein</fullName>
    </recommendedName>
</protein>
<evidence type="ECO:0000313" key="2">
    <source>
        <dbReference type="Proteomes" id="UP000315750"/>
    </source>
</evidence>
<name>A0A518AHK0_9BACT</name>
<dbReference type="RefSeq" id="WP_145245223.1">
    <property type="nucleotide sequence ID" value="NZ_CP036278.1"/>
</dbReference>
<sequence length="141" mass="15683">MAWIGNTPTGGLTCQVPRMLGSQVAELLKRLQPKVGRERRSTTRHAIPYIFELSPRDELPPELAQSFTVVGKDVCDRGIGFFHQKPIPYRHGMLEIELPDEGIVQLEVDLLWCRFTSFGWYESGGRLLGVTSGLSPACKAG</sequence>
<dbReference type="Proteomes" id="UP000315750">
    <property type="component" value="Chromosome"/>
</dbReference>
<accession>A0A518AHK0</accession>
<organism evidence="1 2">
    <name type="scientific">Aeoliella mucimassa</name>
    <dbReference type="NCBI Taxonomy" id="2527972"/>
    <lineage>
        <taxon>Bacteria</taxon>
        <taxon>Pseudomonadati</taxon>
        <taxon>Planctomycetota</taxon>
        <taxon>Planctomycetia</taxon>
        <taxon>Pirellulales</taxon>
        <taxon>Lacipirellulaceae</taxon>
        <taxon>Aeoliella</taxon>
    </lineage>
</organism>
<dbReference type="OrthoDB" id="270068at2"/>
<dbReference type="AlphaFoldDB" id="A0A518AHK0"/>
<dbReference type="KEGG" id="amuc:Pan181_03910"/>
<evidence type="ECO:0008006" key="3">
    <source>
        <dbReference type="Google" id="ProtNLM"/>
    </source>
</evidence>
<dbReference type="EMBL" id="CP036278">
    <property type="protein sequence ID" value="QDU54211.1"/>
    <property type="molecule type" value="Genomic_DNA"/>
</dbReference>
<keyword evidence="2" id="KW-1185">Reference proteome</keyword>
<reference evidence="1 2" key="1">
    <citation type="submission" date="2019-02" db="EMBL/GenBank/DDBJ databases">
        <title>Deep-cultivation of Planctomycetes and their phenomic and genomic characterization uncovers novel biology.</title>
        <authorList>
            <person name="Wiegand S."/>
            <person name="Jogler M."/>
            <person name="Boedeker C."/>
            <person name="Pinto D."/>
            <person name="Vollmers J."/>
            <person name="Rivas-Marin E."/>
            <person name="Kohn T."/>
            <person name="Peeters S.H."/>
            <person name="Heuer A."/>
            <person name="Rast P."/>
            <person name="Oberbeckmann S."/>
            <person name="Bunk B."/>
            <person name="Jeske O."/>
            <person name="Meyerdierks A."/>
            <person name="Storesund J.E."/>
            <person name="Kallscheuer N."/>
            <person name="Luecker S."/>
            <person name="Lage O.M."/>
            <person name="Pohl T."/>
            <person name="Merkel B.J."/>
            <person name="Hornburger P."/>
            <person name="Mueller R.-W."/>
            <person name="Bruemmer F."/>
            <person name="Labrenz M."/>
            <person name="Spormann A.M."/>
            <person name="Op den Camp H."/>
            <person name="Overmann J."/>
            <person name="Amann R."/>
            <person name="Jetten M.S.M."/>
            <person name="Mascher T."/>
            <person name="Medema M.H."/>
            <person name="Devos D.P."/>
            <person name="Kaster A.-K."/>
            <person name="Ovreas L."/>
            <person name="Rohde M."/>
            <person name="Galperin M.Y."/>
            <person name="Jogler C."/>
        </authorList>
    </citation>
    <scope>NUCLEOTIDE SEQUENCE [LARGE SCALE GENOMIC DNA]</scope>
    <source>
        <strain evidence="1 2">Pan181</strain>
    </source>
</reference>
<evidence type="ECO:0000313" key="1">
    <source>
        <dbReference type="EMBL" id="QDU54211.1"/>
    </source>
</evidence>
<gene>
    <name evidence="1" type="ORF">Pan181_03910</name>
</gene>